<keyword evidence="3 6" id="KW-0067">ATP-binding</keyword>
<dbReference type="KEGG" id="tim:GMBLW1_37490"/>
<dbReference type="PROSITE" id="PS50893">
    <property type="entry name" value="ABC_TRANSPORTER_2"/>
    <property type="match status" value="1"/>
</dbReference>
<proteinExistence type="predicted"/>
<dbReference type="PANTHER" id="PTHR24220:SF659">
    <property type="entry name" value="TRANSPORTER, PUTATIVE-RELATED"/>
    <property type="match status" value="1"/>
</dbReference>
<evidence type="ECO:0000259" key="5">
    <source>
        <dbReference type="PROSITE" id="PS50893"/>
    </source>
</evidence>
<dbReference type="PANTHER" id="PTHR24220">
    <property type="entry name" value="IMPORT ATP-BINDING PROTEIN"/>
    <property type="match status" value="1"/>
</dbReference>
<dbReference type="InterPro" id="IPR017911">
    <property type="entry name" value="MacB-like_ATP-bd"/>
</dbReference>
<reference evidence="6" key="1">
    <citation type="submission" date="2019-04" db="EMBL/GenBank/DDBJ databases">
        <authorList>
            <consortium name="Science for Life Laboratories"/>
        </authorList>
    </citation>
    <scope>NUCLEOTIDE SEQUENCE</scope>
    <source>
        <strain evidence="6">MBLW1</strain>
    </source>
</reference>
<dbReference type="InterPro" id="IPR003593">
    <property type="entry name" value="AAA+_ATPase"/>
</dbReference>
<dbReference type="GO" id="GO:0005886">
    <property type="term" value="C:plasma membrane"/>
    <property type="evidence" value="ECO:0007669"/>
    <property type="project" value="TreeGrafter"/>
</dbReference>
<feature type="region of interest" description="Disordered" evidence="4">
    <location>
        <begin position="231"/>
        <end position="251"/>
    </location>
</feature>
<dbReference type="PROSITE" id="PS00211">
    <property type="entry name" value="ABC_TRANSPORTER_1"/>
    <property type="match status" value="1"/>
</dbReference>
<dbReference type="Pfam" id="PF00005">
    <property type="entry name" value="ABC_tran"/>
    <property type="match status" value="1"/>
</dbReference>
<dbReference type="RefSeq" id="WP_162660515.1">
    <property type="nucleotide sequence ID" value="NZ_LR593887.1"/>
</dbReference>
<dbReference type="GO" id="GO:0016887">
    <property type="term" value="F:ATP hydrolysis activity"/>
    <property type="evidence" value="ECO:0007669"/>
    <property type="project" value="InterPro"/>
</dbReference>
<dbReference type="InterPro" id="IPR003439">
    <property type="entry name" value="ABC_transporter-like_ATP-bd"/>
</dbReference>
<dbReference type="Gene3D" id="3.40.50.300">
    <property type="entry name" value="P-loop containing nucleotide triphosphate hydrolases"/>
    <property type="match status" value="1"/>
</dbReference>
<dbReference type="AlphaFoldDB" id="A0A6C2YVH5"/>
<dbReference type="InterPro" id="IPR015854">
    <property type="entry name" value="ABC_transpr_LolD-like"/>
</dbReference>
<gene>
    <name evidence="6" type="ORF">GMBLW1_37490</name>
</gene>
<keyword evidence="1" id="KW-0813">Transport</keyword>
<organism evidence="6">
    <name type="scientific">Tuwongella immobilis</name>
    <dbReference type="NCBI Taxonomy" id="692036"/>
    <lineage>
        <taxon>Bacteria</taxon>
        <taxon>Pseudomonadati</taxon>
        <taxon>Planctomycetota</taxon>
        <taxon>Planctomycetia</taxon>
        <taxon>Gemmatales</taxon>
        <taxon>Gemmataceae</taxon>
        <taxon>Tuwongella</taxon>
    </lineage>
</organism>
<keyword evidence="2" id="KW-0547">Nucleotide-binding</keyword>
<dbReference type="EMBL" id="LR593887">
    <property type="protein sequence ID" value="VTS08244.1"/>
    <property type="molecule type" value="Genomic_DNA"/>
</dbReference>
<dbReference type="EMBL" id="LR586016">
    <property type="protein sequence ID" value="VIP05444.1"/>
    <property type="molecule type" value="Genomic_DNA"/>
</dbReference>
<sequence>MIDDETTLRGVDLVRSFGDGEGRAVALRSVSIELRRGQFALMMGPSGSGKSTLLAILSGLLPPDEGDVWVRDDMGDRSLWKMTRREREDYRLRQIGFIFQGYNLFPALTARQQLEIVLRWGYGTSSSESRKRADEMLSLLGLGKKSHLLPGQLSGGEKQRVAIGRALIKNPRFCFADEPTSALDWAHGEQVVELLRTAAHERGATILTVSHDSRLLPFVDVSFHLEDGRLSRSDSELEMPKPSATPLRSVS</sequence>
<dbReference type="Proteomes" id="UP000464378">
    <property type="component" value="Chromosome"/>
</dbReference>
<evidence type="ECO:0000256" key="4">
    <source>
        <dbReference type="SAM" id="MobiDB-lite"/>
    </source>
</evidence>
<accession>A0A6C2YVH5</accession>
<dbReference type="GO" id="GO:0022857">
    <property type="term" value="F:transmembrane transporter activity"/>
    <property type="evidence" value="ECO:0007669"/>
    <property type="project" value="TreeGrafter"/>
</dbReference>
<evidence type="ECO:0000256" key="2">
    <source>
        <dbReference type="ARBA" id="ARBA00022741"/>
    </source>
</evidence>
<dbReference type="InterPro" id="IPR027417">
    <property type="entry name" value="P-loop_NTPase"/>
</dbReference>
<dbReference type="GO" id="GO:0005524">
    <property type="term" value="F:ATP binding"/>
    <property type="evidence" value="ECO:0007669"/>
    <property type="project" value="UniProtKB-KW"/>
</dbReference>
<evidence type="ECO:0000256" key="3">
    <source>
        <dbReference type="ARBA" id="ARBA00022840"/>
    </source>
</evidence>
<dbReference type="InterPro" id="IPR017871">
    <property type="entry name" value="ABC_transporter-like_CS"/>
</dbReference>
<name>A0A6C2YVH5_9BACT</name>
<dbReference type="SUPFAM" id="SSF52540">
    <property type="entry name" value="P-loop containing nucleoside triphosphate hydrolases"/>
    <property type="match status" value="1"/>
</dbReference>
<dbReference type="CDD" id="cd03255">
    <property type="entry name" value="ABC_MJ0796_LolCDE_FtsE"/>
    <property type="match status" value="1"/>
</dbReference>
<dbReference type="InParanoid" id="A0A6C2YVH5"/>
<protein>
    <recommendedName>
        <fullName evidence="5">ABC transporter domain-containing protein</fullName>
    </recommendedName>
</protein>
<evidence type="ECO:0000256" key="1">
    <source>
        <dbReference type="ARBA" id="ARBA00022448"/>
    </source>
</evidence>
<evidence type="ECO:0000313" key="6">
    <source>
        <dbReference type="EMBL" id="VIP05444.1"/>
    </source>
</evidence>
<dbReference type="SMART" id="SM00382">
    <property type="entry name" value="AAA"/>
    <property type="match status" value="1"/>
</dbReference>
<feature type="domain" description="ABC transporter" evidence="5">
    <location>
        <begin position="8"/>
        <end position="251"/>
    </location>
</feature>
<evidence type="ECO:0000313" key="7">
    <source>
        <dbReference type="Proteomes" id="UP000464378"/>
    </source>
</evidence>
<keyword evidence="7" id="KW-1185">Reference proteome</keyword>